<dbReference type="RefSeq" id="WP_091466924.1">
    <property type="nucleotide sequence ID" value="NZ_FOEI01000003.1"/>
</dbReference>
<dbReference type="STRING" id="1299341.SAMN05444005_10313"/>
<dbReference type="OrthoDB" id="1115172at2"/>
<accession>A0A1H9BGW5</accession>
<name>A0A1H9BGW5_9FLAO</name>
<dbReference type="Proteomes" id="UP000198648">
    <property type="component" value="Unassembled WGS sequence"/>
</dbReference>
<evidence type="ECO:0000313" key="2">
    <source>
        <dbReference type="Proteomes" id="UP000198648"/>
    </source>
</evidence>
<protein>
    <submittedName>
        <fullName evidence="1">Uncharacterized protein</fullName>
    </submittedName>
</protein>
<sequence>MRSNKNNKYKFITLVLSVFLLIVLFKSYKDNKQANELQNSLKQESLLTQNQLSEILNKYDSLNSIYNSADESFSKLNIKSEDKIINKFEDITQINLQILKIEDSIKLLKNKLKEYESLRVKFTPKTEVFNIVEKSKSDAKFEVTNLQVKGVKFLNENASPKKSNTIEQIRVCFTLDKNVNIASGEKEFFIQVVNPKNDIISVNNLTYEKDNVILKYSKMAKFTYSQKITDVCSYIDLEKNKTLKGKYIVNLYSGINKISSTIFNYN</sequence>
<evidence type="ECO:0000313" key="1">
    <source>
        <dbReference type="EMBL" id="SEP88232.1"/>
    </source>
</evidence>
<proteinExistence type="predicted"/>
<dbReference type="EMBL" id="FOEI01000003">
    <property type="protein sequence ID" value="SEP88232.1"/>
    <property type="molecule type" value="Genomic_DNA"/>
</dbReference>
<keyword evidence="2" id="KW-1185">Reference proteome</keyword>
<organism evidence="1 2">
    <name type="scientific">Flavobacterium urocaniciphilum</name>
    <dbReference type="NCBI Taxonomy" id="1299341"/>
    <lineage>
        <taxon>Bacteria</taxon>
        <taxon>Pseudomonadati</taxon>
        <taxon>Bacteroidota</taxon>
        <taxon>Flavobacteriia</taxon>
        <taxon>Flavobacteriales</taxon>
        <taxon>Flavobacteriaceae</taxon>
        <taxon>Flavobacterium</taxon>
    </lineage>
</organism>
<reference evidence="1 2" key="1">
    <citation type="submission" date="2016-10" db="EMBL/GenBank/DDBJ databases">
        <authorList>
            <person name="de Groot N.N."/>
        </authorList>
    </citation>
    <scope>NUCLEOTIDE SEQUENCE [LARGE SCALE GENOMIC DNA]</scope>
    <source>
        <strain evidence="1 2">DSM 27078</strain>
    </source>
</reference>
<gene>
    <name evidence="1" type="ORF">SAMN05444005_10313</name>
</gene>
<dbReference type="AlphaFoldDB" id="A0A1H9BGW5"/>